<proteinExistence type="predicted"/>
<dbReference type="Proteomes" id="UP001138661">
    <property type="component" value="Unassembled WGS sequence"/>
</dbReference>
<evidence type="ECO:0000256" key="2">
    <source>
        <dbReference type="ARBA" id="ARBA00023125"/>
    </source>
</evidence>
<name>A0A9X1FYD8_9RHOB</name>
<gene>
    <name evidence="5" type="ORF">KX928_15480</name>
</gene>
<dbReference type="EMBL" id="JAHXDN010000004">
    <property type="protein sequence ID" value="MBW4709193.1"/>
    <property type="molecule type" value="Genomic_DNA"/>
</dbReference>
<sequence>MPKDAKTPFEKWYDDLHSVCGHYDGVPHRRQQDVNGRVDLHRFGLLDVADVSGDVAMISRDRAGIRRDESEYIFFVLDVAGIMNVDHRDRQSALRPGDSILLDSTREASLHLAQSSSRLLSVHLPRQSFLCRRRGGLELGKRLPRDHPLASALIRRIRPLAAGTSDETRLISPSLLYDTIHAAFSGAGRAISDIDLTHDADRFELITDLVDCHLADECLTLDWLAAQVGLSARQLQRVLRDHDTSFTTMVREKRYRYVTEHLQQHADPHGRIAEIAFCAGFRDLSNFNRGFKAFFGMSPRSYHRTRQEAARRMA</sequence>
<dbReference type="PANTHER" id="PTHR46796">
    <property type="entry name" value="HTH-TYPE TRANSCRIPTIONAL ACTIVATOR RHAS-RELATED"/>
    <property type="match status" value="1"/>
</dbReference>
<feature type="domain" description="HTH araC/xylS-type" evidence="4">
    <location>
        <begin position="204"/>
        <end position="305"/>
    </location>
</feature>
<protein>
    <submittedName>
        <fullName evidence="5">Helix-turn-helix domain-containing protein</fullName>
    </submittedName>
</protein>
<dbReference type="RefSeq" id="WP_219504459.1">
    <property type="nucleotide sequence ID" value="NZ_JAHXDN010000004.1"/>
</dbReference>
<dbReference type="Pfam" id="PF12833">
    <property type="entry name" value="HTH_18"/>
    <property type="match status" value="1"/>
</dbReference>
<comment type="caution">
    <text evidence="5">The sequence shown here is derived from an EMBL/GenBank/DDBJ whole genome shotgun (WGS) entry which is preliminary data.</text>
</comment>
<evidence type="ECO:0000256" key="1">
    <source>
        <dbReference type="ARBA" id="ARBA00023015"/>
    </source>
</evidence>
<dbReference type="PANTHER" id="PTHR46796:SF6">
    <property type="entry name" value="ARAC SUBFAMILY"/>
    <property type="match status" value="1"/>
</dbReference>
<evidence type="ECO:0000313" key="5">
    <source>
        <dbReference type="EMBL" id="MBW4709193.1"/>
    </source>
</evidence>
<keyword evidence="1" id="KW-0805">Transcription regulation</keyword>
<keyword evidence="3" id="KW-0804">Transcription</keyword>
<accession>A0A9X1FYD8</accession>
<evidence type="ECO:0000256" key="3">
    <source>
        <dbReference type="ARBA" id="ARBA00023163"/>
    </source>
</evidence>
<evidence type="ECO:0000259" key="4">
    <source>
        <dbReference type="PROSITE" id="PS01124"/>
    </source>
</evidence>
<reference evidence="5" key="1">
    <citation type="submission" date="2021-07" db="EMBL/GenBank/DDBJ databases">
        <title>Roseobacter insulae sp. nov., isolated from a tidal flat.</title>
        <authorList>
            <person name="Park S."/>
            <person name="Yoon J.-H."/>
        </authorList>
    </citation>
    <scope>NUCLEOTIDE SEQUENCE</scope>
    <source>
        <strain evidence="5">YSTF-M11</strain>
    </source>
</reference>
<dbReference type="Pfam" id="PF14525">
    <property type="entry name" value="AraC_binding_2"/>
    <property type="match status" value="1"/>
</dbReference>
<dbReference type="PROSITE" id="PS01124">
    <property type="entry name" value="HTH_ARAC_FAMILY_2"/>
    <property type="match status" value="1"/>
</dbReference>
<dbReference type="SMART" id="SM00342">
    <property type="entry name" value="HTH_ARAC"/>
    <property type="match status" value="1"/>
</dbReference>
<dbReference type="InterPro" id="IPR035418">
    <property type="entry name" value="AraC-bd_2"/>
</dbReference>
<organism evidence="5 6">
    <name type="scientific">Roseobacter insulae</name>
    <dbReference type="NCBI Taxonomy" id="2859783"/>
    <lineage>
        <taxon>Bacteria</taxon>
        <taxon>Pseudomonadati</taxon>
        <taxon>Pseudomonadota</taxon>
        <taxon>Alphaproteobacteria</taxon>
        <taxon>Rhodobacterales</taxon>
        <taxon>Roseobacteraceae</taxon>
        <taxon>Roseobacter</taxon>
    </lineage>
</organism>
<dbReference type="GO" id="GO:0043565">
    <property type="term" value="F:sequence-specific DNA binding"/>
    <property type="evidence" value="ECO:0007669"/>
    <property type="project" value="InterPro"/>
</dbReference>
<keyword evidence="2" id="KW-0238">DNA-binding</keyword>
<keyword evidence="6" id="KW-1185">Reference proteome</keyword>
<dbReference type="GO" id="GO:0003700">
    <property type="term" value="F:DNA-binding transcription factor activity"/>
    <property type="evidence" value="ECO:0007669"/>
    <property type="project" value="InterPro"/>
</dbReference>
<dbReference type="InterPro" id="IPR050204">
    <property type="entry name" value="AraC_XylS_family_regulators"/>
</dbReference>
<evidence type="ECO:0000313" key="6">
    <source>
        <dbReference type="Proteomes" id="UP001138661"/>
    </source>
</evidence>
<dbReference type="InterPro" id="IPR018060">
    <property type="entry name" value="HTH_AraC"/>
</dbReference>
<dbReference type="AlphaFoldDB" id="A0A9X1FYD8"/>